<gene>
    <name evidence="1" type="ORF">C8Q71DRAFT_131305</name>
</gene>
<reference evidence="1 2" key="1">
    <citation type="journal article" date="2021" name="Environ. Microbiol.">
        <title>Gene family expansions and transcriptome signatures uncover fungal adaptations to wood decay.</title>
        <authorList>
            <person name="Hage H."/>
            <person name="Miyauchi S."/>
            <person name="Viragh M."/>
            <person name="Drula E."/>
            <person name="Min B."/>
            <person name="Chaduli D."/>
            <person name="Navarro D."/>
            <person name="Favel A."/>
            <person name="Norest M."/>
            <person name="Lesage-Meessen L."/>
            <person name="Balint B."/>
            <person name="Merenyi Z."/>
            <person name="de Eugenio L."/>
            <person name="Morin E."/>
            <person name="Martinez A.T."/>
            <person name="Baldrian P."/>
            <person name="Stursova M."/>
            <person name="Martinez M.J."/>
            <person name="Novotny C."/>
            <person name="Magnuson J.K."/>
            <person name="Spatafora J.W."/>
            <person name="Maurice S."/>
            <person name="Pangilinan J."/>
            <person name="Andreopoulos W."/>
            <person name="LaButti K."/>
            <person name="Hundley H."/>
            <person name="Na H."/>
            <person name="Kuo A."/>
            <person name="Barry K."/>
            <person name="Lipzen A."/>
            <person name="Henrissat B."/>
            <person name="Riley R."/>
            <person name="Ahrendt S."/>
            <person name="Nagy L.G."/>
            <person name="Grigoriev I.V."/>
            <person name="Martin F."/>
            <person name="Rosso M.N."/>
        </authorList>
    </citation>
    <scope>NUCLEOTIDE SEQUENCE [LARGE SCALE GENOMIC DNA]</scope>
    <source>
        <strain evidence="1 2">CIRM-BRFM 1785</strain>
    </source>
</reference>
<evidence type="ECO:0000313" key="2">
    <source>
        <dbReference type="Proteomes" id="UP000814176"/>
    </source>
</evidence>
<evidence type="ECO:0000313" key="1">
    <source>
        <dbReference type="EMBL" id="KAH9834905.1"/>
    </source>
</evidence>
<accession>A0ABQ8KBL2</accession>
<sequence length="159" mass="17715">MRDPLMVSSVFRVSRLLPSTIGGVRGFSCQDTVAYPLKRPPGRRRTVDTSHLVVTGRCAEHAALLQSQGPRGASQALDAVCARRRHSYTATIRGSRSCSERACDPTGKPSKASNLFEHGIREHCICDIRQAHRLLGDYVFVTRNPVHYNSYITHQTNRL</sequence>
<dbReference type="Proteomes" id="UP000814176">
    <property type="component" value="Unassembled WGS sequence"/>
</dbReference>
<protein>
    <submittedName>
        <fullName evidence="1">Uncharacterized protein</fullName>
    </submittedName>
</protein>
<keyword evidence="2" id="KW-1185">Reference proteome</keyword>
<name>A0ABQ8KBL2_9APHY</name>
<dbReference type="EMBL" id="JADCUA010000014">
    <property type="protein sequence ID" value="KAH9834905.1"/>
    <property type="molecule type" value="Genomic_DNA"/>
</dbReference>
<proteinExistence type="predicted"/>
<dbReference type="GeneID" id="71997213"/>
<dbReference type="RefSeq" id="XP_047777391.1">
    <property type="nucleotide sequence ID" value="XM_047916481.1"/>
</dbReference>
<organism evidence="1 2">
    <name type="scientific">Rhodofomes roseus</name>
    <dbReference type="NCBI Taxonomy" id="34475"/>
    <lineage>
        <taxon>Eukaryota</taxon>
        <taxon>Fungi</taxon>
        <taxon>Dikarya</taxon>
        <taxon>Basidiomycota</taxon>
        <taxon>Agaricomycotina</taxon>
        <taxon>Agaricomycetes</taxon>
        <taxon>Polyporales</taxon>
        <taxon>Rhodofomes</taxon>
    </lineage>
</organism>
<comment type="caution">
    <text evidence="1">The sequence shown here is derived from an EMBL/GenBank/DDBJ whole genome shotgun (WGS) entry which is preliminary data.</text>
</comment>